<accession>A0A919GPR1</accession>
<dbReference type="Proteomes" id="UP000603227">
    <property type="component" value="Unassembled WGS sequence"/>
</dbReference>
<gene>
    <name evidence="1" type="ORF">GCM10017771_29650</name>
</gene>
<dbReference type="RefSeq" id="WP_189782902.1">
    <property type="nucleotide sequence ID" value="NZ_BNAT01000008.1"/>
</dbReference>
<evidence type="ECO:0000313" key="2">
    <source>
        <dbReference type="Proteomes" id="UP000603227"/>
    </source>
</evidence>
<comment type="caution">
    <text evidence="1">The sequence shown here is derived from an EMBL/GenBank/DDBJ whole genome shotgun (WGS) entry which is preliminary data.</text>
</comment>
<reference evidence="1" key="1">
    <citation type="journal article" date="2014" name="Int. J. Syst. Evol. Microbiol.">
        <title>Complete genome sequence of Corynebacterium casei LMG S-19264T (=DSM 44701T), isolated from a smear-ripened cheese.</title>
        <authorList>
            <consortium name="US DOE Joint Genome Institute (JGI-PGF)"/>
            <person name="Walter F."/>
            <person name="Albersmeier A."/>
            <person name="Kalinowski J."/>
            <person name="Ruckert C."/>
        </authorList>
    </citation>
    <scope>NUCLEOTIDE SEQUENCE</scope>
    <source>
        <strain evidence="1">CGMCC 4.7403</strain>
    </source>
</reference>
<proteinExistence type="predicted"/>
<organism evidence="1 2">
    <name type="scientific">Streptomyces capitiformicae</name>
    <dbReference type="NCBI Taxonomy" id="2014920"/>
    <lineage>
        <taxon>Bacteria</taxon>
        <taxon>Bacillati</taxon>
        <taxon>Actinomycetota</taxon>
        <taxon>Actinomycetes</taxon>
        <taxon>Kitasatosporales</taxon>
        <taxon>Streptomycetaceae</taxon>
        <taxon>Streptomyces</taxon>
    </lineage>
</organism>
<reference evidence="1" key="2">
    <citation type="submission" date="2020-09" db="EMBL/GenBank/DDBJ databases">
        <authorList>
            <person name="Sun Q."/>
            <person name="Zhou Y."/>
        </authorList>
    </citation>
    <scope>NUCLEOTIDE SEQUENCE</scope>
    <source>
        <strain evidence="1">CGMCC 4.7403</strain>
    </source>
</reference>
<dbReference type="EMBL" id="BNAT01000008">
    <property type="protein sequence ID" value="GHH87630.1"/>
    <property type="molecule type" value="Genomic_DNA"/>
</dbReference>
<sequence>MDENTPDVVTVADDDILANRILPGIRALREHLGCSLQEALIMFTERYEVLRVERPDEFSQPRDEYWNGFYS</sequence>
<name>A0A919GPR1_9ACTN</name>
<protein>
    <submittedName>
        <fullName evidence="1">Uncharacterized protein</fullName>
    </submittedName>
</protein>
<dbReference type="AlphaFoldDB" id="A0A919GPR1"/>
<keyword evidence="2" id="KW-1185">Reference proteome</keyword>
<evidence type="ECO:0000313" key="1">
    <source>
        <dbReference type="EMBL" id="GHH87630.1"/>
    </source>
</evidence>